<evidence type="ECO:0000313" key="1">
    <source>
        <dbReference type="EMBL" id="GIX89013.1"/>
    </source>
</evidence>
<comment type="caution">
    <text evidence="1">The sequence shown here is derived from an EMBL/GenBank/DDBJ whole genome shotgun (WGS) entry which is preliminary data.</text>
</comment>
<evidence type="ECO:0000313" key="2">
    <source>
        <dbReference type="Proteomes" id="UP001054945"/>
    </source>
</evidence>
<reference evidence="1 2" key="1">
    <citation type="submission" date="2021-06" db="EMBL/GenBank/DDBJ databases">
        <title>Caerostris extrusa draft genome.</title>
        <authorList>
            <person name="Kono N."/>
            <person name="Arakawa K."/>
        </authorList>
    </citation>
    <scope>NUCLEOTIDE SEQUENCE [LARGE SCALE GENOMIC DNA]</scope>
</reference>
<sequence length="90" mass="10478">MLKAIIKQLFSFTKHHLLSLITFLDPSFITIFNSHPPISGKSFPFHRPLFVPNSVMFAFCLHHHDYPSKWKMEKDDLSEMGRRFVSSSLA</sequence>
<proteinExistence type="predicted"/>
<dbReference type="Proteomes" id="UP001054945">
    <property type="component" value="Unassembled WGS sequence"/>
</dbReference>
<dbReference type="EMBL" id="BPLR01003815">
    <property type="protein sequence ID" value="GIX89013.1"/>
    <property type="molecule type" value="Genomic_DNA"/>
</dbReference>
<organism evidence="1 2">
    <name type="scientific">Caerostris extrusa</name>
    <name type="common">Bark spider</name>
    <name type="synonym">Caerostris bankana</name>
    <dbReference type="NCBI Taxonomy" id="172846"/>
    <lineage>
        <taxon>Eukaryota</taxon>
        <taxon>Metazoa</taxon>
        <taxon>Ecdysozoa</taxon>
        <taxon>Arthropoda</taxon>
        <taxon>Chelicerata</taxon>
        <taxon>Arachnida</taxon>
        <taxon>Araneae</taxon>
        <taxon>Araneomorphae</taxon>
        <taxon>Entelegynae</taxon>
        <taxon>Araneoidea</taxon>
        <taxon>Araneidae</taxon>
        <taxon>Caerostris</taxon>
    </lineage>
</organism>
<keyword evidence="2" id="KW-1185">Reference proteome</keyword>
<protein>
    <submittedName>
        <fullName evidence="1">Uncharacterized protein</fullName>
    </submittedName>
</protein>
<accession>A0AAV4NZ13</accession>
<gene>
    <name evidence="1" type="ORF">CEXT_39441</name>
</gene>
<dbReference type="AlphaFoldDB" id="A0AAV4NZ13"/>
<name>A0AAV4NZ13_CAEEX</name>